<keyword evidence="1" id="KW-0805">Transcription regulation</keyword>
<dbReference type="RefSeq" id="WP_264321213.1">
    <property type="nucleotide sequence ID" value="NZ_JADEXN010000138.1"/>
</dbReference>
<dbReference type="InterPro" id="IPR009057">
    <property type="entry name" value="Homeodomain-like_sf"/>
</dbReference>
<dbReference type="GO" id="GO:0043565">
    <property type="term" value="F:sequence-specific DNA binding"/>
    <property type="evidence" value="ECO:0007669"/>
    <property type="project" value="InterPro"/>
</dbReference>
<evidence type="ECO:0000313" key="5">
    <source>
        <dbReference type="EMBL" id="MBE9040982.1"/>
    </source>
</evidence>
<dbReference type="AlphaFoldDB" id="A0A928VY83"/>
<dbReference type="Gene3D" id="1.10.10.60">
    <property type="entry name" value="Homeodomain-like"/>
    <property type="match status" value="1"/>
</dbReference>
<dbReference type="Proteomes" id="UP000621799">
    <property type="component" value="Unassembled WGS sequence"/>
</dbReference>
<reference evidence="5" key="1">
    <citation type="submission" date="2020-10" db="EMBL/GenBank/DDBJ databases">
        <authorList>
            <person name="Castelo-Branco R."/>
            <person name="Eusebio N."/>
            <person name="Adriana R."/>
            <person name="Vieira A."/>
            <person name="Brugerolle De Fraissinette N."/>
            <person name="Rezende De Castro R."/>
            <person name="Schneider M.P."/>
            <person name="Vasconcelos V."/>
            <person name="Leao P.N."/>
        </authorList>
    </citation>
    <scope>NUCLEOTIDE SEQUENCE</scope>
    <source>
        <strain evidence="5">LEGE 11467</strain>
    </source>
</reference>
<dbReference type="SMART" id="SM00342">
    <property type="entry name" value="HTH_ARAC"/>
    <property type="match status" value="1"/>
</dbReference>
<dbReference type="InterPro" id="IPR009594">
    <property type="entry name" value="Tscrpt_reg_HTH_AraC_N"/>
</dbReference>
<dbReference type="SUPFAM" id="SSF46689">
    <property type="entry name" value="Homeodomain-like"/>
    <property type="match status" value="2"/>
</dbReference>
<dbReference type="PROSITE" id="PS00041">
    <property type="entry name" value="HTH_ARAC_FAMILY_1"/>
    <property type="match status" value="1"/>
</dbReference>
<keyword evidence="3" id="KW-0804">Transcription</keyword>
<feature type="domain" description="HTH araC/xylS-type" evidence="4">
    <location>
        <begin position="191"/>
        <end position="289"/>
    </location>
</feature>
<organism evidence="5 6">
    <name type="scientific">Zarconia navalis LEGE 11467</name>
    <dbReference type="NCBI Taxonomy" id="1828826"/>
    <lineage>
        <taxon>Bacteria</taxon>
        <taxon>Bacillati</taxon>
        <taxon>Cyanobacteriota</taxon>
        <taxon>Cyanophyceae</taxon>
        <taxon>Oscillatoriophycideae</taxon>
        <taxon>Oscillatoriales</taxon>
        <taxon>Oscillatoriales incertae sedis</taxon>
        <taxon>Zarconia</taxon>
        <taxon>Zarconia navalis</taxon>
    </lineage>
</organism>
<sequence>MLESLRNKVRDSLLKNEGGSALHYFSEDVFCIKEVDISELNETLYEPALCLILQGAKQTNLDNRTLRLSAGDSIVISHHVPVYAKITRASVEIPYLSLIIKIDMKIIRSLYFEIEQIVEKQERAFSVDSERADSALIDTLDRFITTIEDPLEAELIGPSLFKELHLRVLRAPQGGMLRQMIPMNSAANNIARSIKHIRNNYRAGLLVAEVAREVGMSESSFYKKFREITGTTPHQYQKTLRLIEAHSLLSLEGYSVSDAAFAVGYESASHFSRDYSKKFGIPPKDAKSIEM</sequence>
<proteinExistence type="predicted"/>
<gene>
    <name evidence="5" type="ORF">IQ235_09335</name>
</gene>
<dbReference type="GO" id="GO:0003700">
    <property type="term" value="F:DNA-binding transcription factor activity"/>
    <property type="evidence" value="ECO:0007669"/>
    <property type="project" value="InterPro"/>
</dbReference>
<keyword evidence="2" id="KW-0238">DNA-binding</keyword>
<dbReference type="Pfam" id="PF06719">
    <property type="entry name" value="AraC_N"/>
    <property type="match status" value="1"/>
</dbReference>
<keyword evidence="6" id="KW-1185">Reference proteome</keyword>
<evidence type="ECO:0000256" key="3">
    <source>
        <dbReference type="ARBA" id="ARBA00023163"/>
    </source>
</evidence>
<accession>A0A928VY83</accession>
<evidence type="ECO:0000256" key="2">
    <source>
        <dbReference type="ARBA" id="ARBA00023125"/>
    </source>
</evidence>
<dbReference type="PROSITE" id="PS01124">
    <property type="entry name" value="HTH_ARAC_FAMILY_2"/>
    <property type="match status" value="1"/>
</dbReference>
<dbReference type="EMBL" id="JADEXN010000138">
    <property type="protein sequence ID" value="MBE9040982.1"/>
    <property type="molecule type" value="Genomic_DNA"/>
</dbReference>
<dbReference type="PANTHER" id="PTHR43436">
    <property type="entry name" value="ARAC-FAMILY TRANSCRIPTIONAL REGULATOR"/>
    <property type="match status" value="1"/>
</dbReference>
<dbReference type="InterPro" id="IPR018060">
    <property type="entry name" value="HTH_AraC"/>
</dbReference>
<name>A0A928VY83_9CYAN</name>
<comment type="caution">
    <text evidence="5">The sequence shown here is derived from an EMBL/GenBank/DDBJ whole genome shotgun (WGS) entry which is preliminary data.</text>
</comment>
<dbReference type="PANTHER" id="PTHR43436:SF1">
    <property type="entry name" value="TRANSCRIPTIONAL REGULATORY PROTEIN"/>
    <property type="match status" value="1"/>
</dbReference>
<evidence type="ECO:0000313" key="6">
    <source>
        <dbReference type="Proteomes" id="UP000621799"/>
    </source>
</evidence>
<evidence type="ECO:0000259" key="4">
    <source>
        <dbReference type="PROSITE" id="PS01124"/>
    </source>
</evidence>
<protein>
    <submittedName>
        <fullName evidence="5">AraC family transcriptional regulator</fullName>
    </submittedName>
</protein>
<dbReference type="Pfam" id="PF12833">
    <property type="entry name" value="HTH_18"/>
    <property type="match status" value="1"/>
</dbReference>
<evidence type="ECO:0000256" key="1">
    <source>
        <dbReference type="ARBA" id="ARBA00023015"/>
    </source>
</evidence>
<dbReference type="InterPro" id="IPR018062">
    <property type="entry name" value="HTH_AraC-typ_CS"/>
</dbReference>